<dbReference type="RefSeq" id="WP_157611240.1">
    <property type="nucleotide sequence ID" value="NZ_CP046622.1"/>
</dbReference>
<dbReference type="Proteomes" id="UP000425817">
    <property type="component" value="Chromosome"/>
</dbReference>
<organism evidence="5 6">
    <name type="scientific">Variovorax paradoxus</name>
    <dbReference type="NCBI Taxonomy" id="34073"/>
    <lineage>
        <taxon>Bacteria</taxon>
        <taxon>Pseudomonadati</taxon>
        <taxon>Pseudomonadota</taxon>
        <taxon>Betaproteobacteria</taxon>
        <taxon>Burkholderiales</taxon>
        <taxon>Comamonadaceae</taxon>
        <taxon>Variovorax</taxon>
    </lineage>
</organism>
<gene>
    <name evidence="5" type="ORF">GOQ09_00680</name>
</gene>
<dbReference type="PANTHER" id="PTHR43296">
    <property type="entry name" value="PEROXISOMAL 2,4-DIENOYL-COA REDUCTASE"/>
    <property type="match status" value="1"/>
</dbReference>
<dbReference type="InterPro" id="IPR045017">
    <property type="entry name" value="DECR2-like"/>
</dbReference>
<evidence type="ECO:0000256" key="4">
    <source>
        <dbReference type="SAM" id="MobiDB-lite"/>
    </source>
</evidence>
<evidence type="ECO:0000256" key="1">
    <source>
        <dbReference type="ARBA" id="ARBA00006484"/>
    </source>
</evidence>
<dbReference type="AlphaFoldDB" id="A0A6I6HFR7"/>
<protein>
    <submittedName>
        <fullName evidence="5">SDR family oxidoreductase</fullName>
    </submittedName>
</protein>
<accession>A0A6I6HFR7</accession>
<keyword evidence="2" id="KW-0521">NADP</keyword>
<dbReference type="GO" id="GO:0009062">
    <property type="term" value="P:fatty acid catabolic process"/>
    <property type="evidence" value="ECO:0007669"/>
    <property type="project" value="InterPro"/>
</dbReference>
<feature type="region of interest" description="Disordered" evidence="4">
    <location>
        <begin position="279"/>
        <end position="302"/>
    </location>
</feature>
<reference evidence="5 6" key="1">
    <citation type="submission" date="2019-12" db="EMBL/GenBank/DDBJ databases">
        <title>Hybrid Genome Assemblies of two High G+C Isolates from Undergraduate Microbiology Courses.</title>
        <authorList>
            <person name="Ne Ville C.J."/>
            <person name="Enright D."/>
            <person name="Hernandez I."/>
            <person name="Dodsworth J."/>
            <person name="Orwin P.M."/>
        </authorList>
    </citation>
    <scope>NUCLEOTIDE SEQUENCE [LARGE SCALE GENOMIC DNA]</scope>
    <source>
        <strain evidence="5 6">CSUSB</strain>
    </source>
</reference>
<dbReference type="Gene3D" id="3.40.50.720">
    <property type="entry name" value="NAD(P)-binding Rossmann-like Domain"/>
    <property type="match status" value="1"/>
</dbReference>
<dbReference type="InterPro" id="IPR002347">
    <property type="entry name" value="SDR_fam"/>
</dbReference>
<dbReference type="SUPFAM" id="SSF51735">
    <property type="entry name" value="NAD(P)-binding Rossmann-fold domains"/>
    <property type="match status" value="1"/>
</dbReference>
<keyword evidence="3" id="KW-0560">Oxidoreductase</keyword>
<proteinExistence type="inferred from homology"/>
<evidence type="ECO:0000256" key="3">
    <source>
        <dbReference type="ARBA" id="ARBA00023002"/>
    </source>
</evidence>
<dbReference type="FunFam" id="3.40.50.720:FF:000084">
    <property type="entry name" value="Short-chain dehydrogenase reductase"/>
    <property type="match status" value="1"/>
</dbReference>
<dbReference type="PRINTS" id="PR00081">
    <property type="entry name" value="GDHRDH"/>
</dbReference>
<dbReference type="CDD" id="cd05369">
    <property type="entry name" value="TER_DECR_SDR_a"/>
    <property type="match status" value="1"/>
</dbReference>
<dbReference type="GO" id="GO:0008670">
    <property type="term" value="F:2,4-dienoyl-CoA reductase (NADPH) activity"/>
    <property type="evidence" value="ECO:0007669"/>
    <property type="project" value="InterPro"/>
</dbReference>
<dbReference type="EMBL" id="CP046622">
    <property type="protein sequence ID" value="QGW80195.1"/>
    <property type="molecule type" value="Genomic_DNA"/>
</dbReference>
<dbReference type="Pfam" id="PF13561">
    <property type="entry name" value="adh_short_C2"/>
    <property type="match status" value="1"/>
</dbReference>
<comment type="similarity">
    <text evidence="1">Belongs to the short-chain dehydrogenases/reductases (SDR) family.</text>
</comment>
<dbReference type="OrthoDB" id="9775864at2"/>
<name>A0A6I6HFR7_VARPD</name>
<sequence>MFEANLLRGKRILVTGGGSGLGREIAERYLQLGAEVHICGRRQPMLDATAAELTERHGGVVRAHAVDIRHADAVDAMVERIWTEHGPLDGLVNNAAGNFVSRTQDVSPRGFDAVANIVLHGTYYVTHHVGRRWIATGHKGSVISIVVTWVRTGAPFVVPSAMSKAGVDVMTKSLAIEWGRYGIRLNAIAPGIFPTEGANSRLSPKAAWEDGAVRNPMNRLGRMPELQNLAVFLMADGVEWITGETIAIDGAGHRQNGASFTELADLDDEAWRGMREAIRGQDARDRALREAAGPDAAPRGDS</sequence>
<evidence type="ECO:0000313" key="5">
    <source>
        <dbReference type="EMBL" id="QGW80195.1"/>
    </source>
</evidence>
<evidence type="ECO:0000256" key="2">
    <source>
        <dbReference type="ARBA" id="ARBA00022857"/>
    </source>
</evidence>
<feature type="compositionally biased region" description="Basic and acidic residues" evidence="4">
    <location>
        <begin position="279"/>
        <end position="289"/>
    </location>
</feature>
<dbReference type="InterPro" id="IPR036291">
    <property type="entry name" value="NAD(P)-bd_dom_sf"/>
</dbReference>
<dbReference type="PANTHER" id="PTHR43296:SF2">
    <property type="entry name" value="PEROXISOMAL 2,4-DIENOYL-COA REDUCTASE [(3E)-ENOYL-COA-PRODUCING]"/>
    <property type="match status" value="1"/>
</dbReference>
<evidence type="ECO:0000313" key="6">
    <source>
        <dbReference type="Proteomes" id="UP000425817"/>
    </source>
</evidence>